<sequence>MSAKTKSTREAYDGSVTGHVSDNVIDRHVTDTGHSQISSGHEVKTDENARTVVQPRKASYGLVQALISISGYSYSKPPSITVTQRKARFGTRSLVPAASSSFKLLLVAT</sequence>
<name>A0A8E5HRQ0_USTVR</name>
<gene>
    <name evidence="2" type="ORF">UV8b_04666</name>
</gene>
<evidence type="ECO:0000256" key="1">
    <source>
        <dbReference type="SAM" id="MobiDB-lite"/>
    </source>
</evidence>
<protein>
    <submittedName>
        <fullName evidence="2">Uncharacterized protein</fullName>
    </submittedName>
</protein>
<dbReference type="AlphaFoldDB" id="A0A8E5HRQ0"/>
<feature type="region of interest" description="Disordered" evidence="1">
    <location>
        <begin position="1"/>
        <end position="25"/>
    </location>
</feature>
<evidence type="ECO:0000313" key="2">
    <source>
        <dbReference type="EMBL" id="QUC20425.1"/>
    </source>
</evidence>
<dbReference type="GeneID" id="66065444"/>
<reference evidence="2" key="1">
    <citation type="submission" date="2020-03" db="EMBL/GenBank/DDBJ databases">
        <title>A mixture of massive structural variations and highly conserved coding sequences in Ustilaginoidea virens genome.</title>
        <authorList>
            <person name="Zhang K."/>
            <person name="Zhao Z."/>
            <person name="Zhang Z."/>
            <person name="Li Y."/>
            <person name="Hsiang T."/>
            <person name="Sun W."/>
        </authorList>
    </citation>
    <scope>NUCLEOTIDE SEQUENCE</scope>
    <source>
        <strain evidence="2">UV-8b</strain>
    </source>
</reference>
<dbReference type="RefSeq" id="XP_042998098.1">
    <property type="nucleotide sequence ID" value="XM_043142164.1"/>
</dbReference>
<dbReference type="Proteomes" id="UP000027002">
    <property type="component" value="Chromosome 4"/>
</dbReference>
<evidence type="ECO:0000313" key="3">
    <source>
        <dbReference type="Proteomes" id="UP000027002"/>
    </source>
</evidence>
<organism evidence="2 3">
    <name type="scientific">Ustilaginoidea virens</name>
    <name type="common">Rice false smut fungus</name>
    <name type="synonym">Villosiclava virens</name>
    <dbReference type="NCBI Taxonomy" id="1159556"/>
    <lineage>
        <taxon>Eukaryota</taxon>
        <taxon>Fungi</taxon>
        <taxon>Dikarya</taxon>
        <taxon>Ascomycota</taxon>
        <taxon>Pezizomycotina</taxon>
        <taxon>Sordariomycetes</taxon>
        <taxon>Hypocreomycetidae</taxon>
        <taxon>Hypocreales</taxon>
        <taxon>Clavicipitaceae</taxon>
        <taxon>Ustilaginoidea</taxon>
    </lineage>
</organism>
<proteinExistence type="predicted"/>
<keyword evidence="3" id="KW-1185">Reference proteome</keyword>
<accession>A0A8E5HRQ0</accession>
<dbReference type="KEGG" id="uvi:66065444"/>
<dbReference type="EMBL" id="CP072756">
    <property type="protein sequence ID" value="QUC20425.1"/>
    <property type="molecule type" value="Genomic_DNA"/>
</dbReference>